<proteinExistence type="predicted"/>
<feature type="region of interest" description="Disordered" evidence="10">
    <location>
        <begin position="142"/>
        <end position="182"/>
    </location>
</feature>
<organism evidence="12 13">
    <name type="scientific">Vanilla planifolia</name>
    <name type="common">Vanilla</name>
    <dbReference type="NCBI Taxonomy" id="51239"/>
    <lineage>
        <taxon>Eukaryota</taxon>
        <taxon>Viridiplantae</taxon>
        <taxon>Streptophyta</taxon>
        <taxon>Embryophyta</taxon>
        <taxon>Tracheophyta</taxon>
        <taxon>Spermatophyta</taxon>
        <taxon>Magnoliopsida</taxon>
        <taxon>Liliopsida</taxon>
        <taxon>Asparagales</taxon>
        <taxon>Orchidaceae</taxon>
        <taxon>Vanilloideae</taxon>
        <taxon>Vanilleae</taxon>
        <taxon>Vanilla</taxon>
    </lineage>
</organism>
<dbReference type="GO" id="GO:0005524">
    <property type="term" value="F:ATP binding"/>
    <property type="evidence" value="ECO:0007669"/>
    <property type="project" value="UniProtKB-UniRule"/>
</dbReference>
<keyword evidence="4 9" id="KW-0547">Nucleotide-binding</keyword>
<reference evidence="12 13" key="1">
    <citation type="journal article" date="2020" name="Nat. Food">
        <title>A phased Vanilla planifolia genome enables genetic improvement of flavour and production.</title>
        <authorList>
            <person name="Hasing T."/>
            <person name="Tang H."/>
            <person name="Brym M."/>
            <person name="Khazi F."/>
            <person name="Huang T."/>
            <person name="Chambers A.H."/>
        </authorList>
    </citation>
    <scope>NUCLEOTIDE SEQUENCE [LARGE SCALE GENOMIC DNA]</scope>
    <source>
        <tissue evidence="12">Leaf</tissue>
    </source>
</reference>
<comment type="caution">
    <text evidence="12">The sequence shown here is derived from an EMBL/GenBank/DDBJ whole genome shotgun (WGS) entry which is preliminary data.</text>
</comment>
<dbReference type="AlphaFoldDB" id="A0A835PWP1"/>
<dbReference type="Gene3D" id="1.10.510.10">
    <property type="entry name" value="Transferase(Phosphotransferase) domain 1"/>
    <property type="match status" value="1"/>
</dbReference>
<evidence type="ECO:0000256" key="8">
    <source>
        <dbReference type="ARBA" id="ARBA00048679"/>
    </source>
</evidence>
<feature type="compositionally biased region" description="Basic and acidic residues" evidence="10">
    <location>
        <begin position="587"/>
        <end position="611"/>
    </location>
</feature>
<evidence type="ECO:0000256" key="7">
    <source>
        <dbReference type="ARBA" id="ARBA00047899"/>
    </source>
</evidence>
<dbReference type="PROSITE" id="PS00108">
    <property type="entry name" value="PROTEIN_KINASE_ST"/>
    <property type="match status" value="1"/>
</dbReference>
<dbReference type="InterPro" id="IPR008271">
    <property type="entry name" value="Ser/Thr_kinase_AS"/>
</dbReference>
<feature type="domain" description="Protein kinase" evidence="11">
    <location>
        <begin position="203"/>
        <end position="477"/>
    </location>
</feature>
<dbReference type="InterPro" id="IPR001245">
    <property type="entry name" value="Ser-Thr/Tyr_kinase_cat_dom"/>
</dbReference>
<protein>
    <recommendedName>
        <fullName evidence="1">non-specific serine/threonine protein kinase</fullName>
        <ecNumber evidence="1">2.7.11.1</ecNumber>
    </recommendedName>
</protein>
<dbReference type="PROSITE" id="PS00107">
    <property type="entry name" value="PROTEIN_KINASE_ATP"/>
    <property type="match status" value="1"/>
</dbReference>
<dbReference type="SUPFAM" id="SSF56112">
    <property type="entry name" value="Protein kinase-like (PK-like)"/>
    <property type="match status" value="1"/>
</dbReference>
<keyword evidence="3" id="KW-0808">Transferase</keyword>
<keyword evidence="2" id="KW-0723">Serine/threonine-protein kinase</keyword>
<dbReference type="Gene3D" id="3.30.200.20">
    <property type="entry name" value="Phosphorylase Kinase, domain 1"/>
    <property type="match status" value="1"/>
</dbReference>
<dbReference type="InterPro" id="IPR017441">
    <property type="entry name" value="Protein_kinase_ATP_BS"/>
</dbReference>
<dbReference type="EMBL" id="JADCNL010000011">
    <property type="protein sequence ID" value="KAG0461735.1"/>
    <property type="molecule type" value="Genomic_DNA"/>
</dbReference>
<gene>
    <name evidence="12" type="ORF">HPP92_022032</name>
</gene>
<comment type="catalytic activity">
    <reaction evidence="8">
        <text>L-seryl-[protein] + ATP = O-phospho-L-seryl-[protein] + ADP + H(+)</text>
        <dbReference type="Rhea" id="RHEA:17989"/>
        <dbReference type="Rhea" id="RHEA-COMP:9863"/>
        <dbReference type="Rhea" id="RHEA-COMP:11604"/>
        <dbReference type="ChEBI" id="CHEBI:15378"/>
        <dbReference type="ChEBI" id="CHEBI:29999"/>
        <dbReference type="ChEBI" id="CHEBI:30616"/>
        <dbReference type="ChEBI" id="CHEBI:83421"/>
        <dbReference type="ChEBI" id="CHEBI:456216"/>
        <dbReference type="EC" id="2.7.11.1"/>
    </reaction>
</comment>
<sequence>MAGWVSGFVNGRRMDDRGFMCEALAFYLANFCLDFDSRVEDWGKISRKYCPQELKYAADLEHNVDSDEAHHVSGRKLLLQPSSNFDKPSGKEPSQEEHQDQKLTFPSKTTALVVPGVLLLCCAVICPCFHARRKEPIEQKALAKESNLSESVSPSYGSASPDKNVTTPHKVPPSPRFPLSPQQNRIGSLQLTINQIIKATQNFSPSMKLGEGGFGTVYKGVLNDGQIVAVKRAKKEPFSNLRDEFSSEVELLAKIEHRSLVRLLGYTEKGNEQIIVTEFVPNGTLREHLDGVHGHILDFNQRLEIAIDVAHALTYLHLYAEKTIIHRDVKASNILLTESYRAKVSDFGFARTGPTEAGQTHVSTKVKGTAGYLDPEYLRTYQLTPKSDVFSFGILLIEILSARRPVEMKRSIDERISVRWAFKNFNEGNVRQVLDPKLREDVNLEVVAKMLSLAFHCAAPTRANRPLMKEVSEQLWEIRKDFGKSLRSDSLGLIWDYENLGLFSTRFKMTTEERRECRLPTTFVMQFSIKERRAEAQFESESGGPTVGSLIGRTPPSDLLKSATAWLSTPCKATSFLQLTEHRWKPQSEAWRKPSDSISHREKASRGKAEQGRNCNRKGRKPVIGIKVGRKWKKTVFLPRLLLFLFIRWWNWWAPNCYTKLLHAPPLSFVE</sequence>
<dbReference type="Proteomes" id="UP000636800">
    <property type="component" value="Chromosome 11"/>
</dbReference>
<evidence type="ECO:0000313" key="12">
    <source>
        <dbReference type="EMBL" id="KAG0461735.1"/>
    </source>
</evidence>
<accession>A0A835PWP1</accession>
<feature type="compositionally biased region" description="Polar residues" evidence="10">
    <location>
        <begin position="146"/>
        <end position="167"/>
    </location>
</feature>
<keyword evidence="13" id="KW-1185">Reference proteome</keyword>
<evidence type="ECO:0000256" key="3">
    <source>
        <dbReference type="ARBA" id="ARBA00022679"/>
    </source>
</evidence>
<dbReference type="FunFam" id="1.10.510.10:FF:000300">
    <property type="entry name" value="Calmodulin-binding receptor-like cytoplasmic kinase 3"/>
    <property type="match status" value="1"/>
</dbReference>
<dbReference type="CDD" id="cd14066">
    <property type="entry name" value="STKc_IRAK"/>
    <property type="match status" value="1"/>
</dbReference>
<evidence type="ECO:0000256" key="10">
    <source>
        <dbReference type="SAM" id="MobiDB-lite"/>
    </source>
</evidence>
<evidence type="ECO:0000256" key="4">
    <source>
        <dbReference type="ARBA" id="ARBA00022741"/>
    </source>
</evidence>
<dbReference type="Pfam" id="PF07714">
    <property type="entry name" value="PK_Tyr_Ser-Thr"/>
    <property type="match status" value="1"/>
</dbReference>
<keyword evidence="5" id="KW-0418">Kinase</keyword>
<dbReference type="InterPro" id="IPR000719">
    <property type="entry name" value="Prot_kinase_dom"/>
</dbReference>
<comment type="catalytic activity">
    <reaction evidence="7">
        <text>L-threonyl-[protein] + ATP = O-phospho-L-threonyl-[protein] + ADP + H(+)</text>
        <dbReference type="Rhea" id="RHEA:46608"/>
        <dbReference type="Rhea" id="RHEA-COMP:11060"/>
        <dbReference type="Rhea" id="RHEA-COMP:11605"/>
        <dbReference type="ChEBI" id="CHEBI:15378"/>
        <dbReference type="ChEBI" id="CHEBI:30013"/>
        <dbReference type="ChEBI" id="CHEBI:30616"/>
        <dbReference type="ChEBI" id="CHEBI:61977"/>
        <dbReference type="ChEBI" id="CHEBI:456216"/>
        <dbReference type="EC" id="2.7.11.1"/>
    </reaction>
</comment>
<dbReference type="PANTHER" id="PTHR46008">
    <property type="entry name" value="LEAF RUST 10 DISEASE-RESISTANCE LOCUS RECEPTOR-LIKE PROTEIN KINASE-LIKE 1.4"/>
    <property type="match status" value="1"/>
</dbReference>
<name>A0A835PWP1_VANPL</name>
<dbReference type="InterPro" id="IPR011009">
    <property type="entry name" value="Kinase-like_dom_sf"/>
</dbReference>
<evidence type="ECO:0000256" key="1">
    <source>
        <dbReference type="ARBA" id="ARBA00012513"/>
    </source>
</evidence>
<evidence type="ECO:0000256" key="5">
    <source>
        <dbReference type="ARBA" id="ARBA00022777"/>
    </source>
</evidence>
<feature type="region of interest" description="Disordered" evidence="10">
    <location>
        <begin position="587"/>
        <end position="618"/>
    </location>
</feature>
<evidence type="ECO:0000259" key="11">
    <source>
        <dbReference type="PROSITE" id="PS50011"/>
    </source>
</evidence>
<dbReference type="OrthoDB" id="751338at2759"/>
<dbReference type="EC" id="2.7.11.1" evidence="1"/>
<dbReference type="SMART" id="SM00220">
    <property type="entry name" value="S_TKc"/>
    <property type="match status" value="1"/>
</dbReference>
<evidence type="ECO:0000256" key="9">
    <source>
        <dbReference type="PROSITE-ProRule" id="PRU10141"/>
    </source>
</evidence>
<dbReference type="GO" id="GO:0004674">
    <property type="term" value="F:protein serine/threonine kinase activity"/>
    <property type="evidence" value="ECO:0007669"/>
    <property type="project" value="UniProtKB-KW"/>
</dbReference>
<evidence type="ECO:0000313" key="13">
    <source>
        <dbReference type="Proteomes" id="UP000636800"/>
    </source>
</evidence>
<evidence type="ECO:0000256" key="2">
    <source>
        <dbReference type="ARBA" id="ARBA00022527"/>
    </source>
</evidence>
<keyword evidence="6 9" id="KW-0067">ATP-binding</keyword>
<feature type="compositionally biased region" description="Basic and acidic residues" evidence="10">
    <location>
        <begin position="88"/>
        <end position="101"/>
    </location>
</feature>
<dbReference type="PROSITE" id="PS50011">
    <property type="entry name" value="PROTEIN_KINASE_DOM"/>
    <property type="match status" value="1"/>
</dbReference>
<evidence type="ECO:0000256" key="6">
    <source>
        <dbReference type="ARBA" id="ARBA00022840"/>
    </source>
</evidence>
<feature type="region of interest" description="Disordered" evidence="10">
    <location>
        <begin position="80"/>
        <end position="103"/>
    </location>
</feature>
<dbReference type="PANTHER" id="PTHR46008:SF48">
    <property type="entry name" value="PROTEIN KINASE DOMAIN-CONTAINING PROTEIN"/>
    <property type="match status" value="1"/>
</dbReference>
<feature type="binding site" evidence="9">
    <location>
        <position position="235"/>
    </location>
    <ligand>
        <name>ATP</name>
        <dbReference type="ChEBI" id="CHEBI:30616"/>
    </ligand>
</feature>